<reference evidence="4" key="1">
    <citation type="journal article" date="2019" name="Int. J. Syst. Evol. Microbiol.">
        <title>The Global Catalogue of Microorganisms (GCM) 10K type strain sequencing project: providing services to taxonomists for standard genome sequencing and annotation.</title>
        <authorList>
            <consortium name="The Broad Institute Genomics Platform"/>
            <consortium name="The Broad Institute Genome Sequencing Center for Infectious Disease"/>
            <person name="Wu L."/>
            <person name="Ma J."/>
        </authorList>
    </citation>
    <scope>NUCLEOTIDE SEQUENCE [LARGE SCALE GENOMIC DNA]</scope>
    <source>
        <strain evidence="4">CGMCC 4.7152</strain>
    </source>
</reference>
<evidence type="ECO:0000256" key="1">
    <source>
        <dbReference type="SAM" id="MobiDB-lite"/>
    </source>
</evidence>
<keyword evidence="2" id="KW-0472">Membrane</keyword>
<sequence length="332" mass="33218">MGAPQEPEKPAFALPGAAPEAPASAPPAAVPQQPAPAPKPAFALPPDPAGAPQPPVAVPPQPSGAGAREQPGVAALAPPAPLAQPDQAQAPFVPLPQTPDTATAATRSGGLHKGWLWAFVALVVVVCGVSCYGSLGDSGTGVDVPVAADQQSVVDGLARATAAHGVCYGWRLQTSTSTVNVGSNLGVGKAVTDDPAKCAKYVEVQANVRYYPESSESEDSATYTIRSTLGDSGRLDPAAFDRLGAGTGKLLDDPSTTILVAADALPLLTQEAGLAPTPVPVPAATGSVAPVATGGSDFLRDRWVLLSVAGGLLLVAAVALLLGIRSSRRPAP</sequence>
<dbReference type="Proteomes" id="UP001595912">
    <property type="component" value="Unassembled WGS sequence"/>
</dbReference>
<proteinExistence type="predicted"/>
<gene>
    <name evidence="3" type="ORF">ACFPIJ_48035</name>
</gene>
<protein>
    <submittedName>
        <fullName evidence="3">Uncharacterized protein</fullName>
    </submittedName>
</protein>
<keyword evidence="2" id="KW-0812">Transmembrane</keyword>
<feature type="transmembrane region" description="Helical" evidence="2">
    <location>
        <begin position="303"/>
        <end position="324"/>
    </location>
</feature>
<name>A0ABV9WAU4_9ACTN</name>
<feature type="transmembrane region" description="Helical" evidence="2">
    <location>
        <begin position="115"/>
        <end position="135"/>
    </location>
</feature>
<organism evidence="3 4">
    <name type="scientific">Dactylosporangium cerinum</name>
    <dbReference type="NCBI Taxonomy" id="1434730"/>
    <lineage>
        <taxon>Bacteria</taxon>
        <taxon>Bacillati</taxon>
        <taxon>Actinomycetota</taxon>
        <taxon>Actinomycetes</taxon>
        <taxon>Micromonosporales</taxon>
        <taxon>Micromonosporaceae</taxon>
        <taxon>Dactylosporangium</taxon>
    </lineage>
</organism>
<keyword evidence="4" id="KW-1185">Reference proteome</keyword>
<evidence type="ECO:0000256" key="2">
    <source>
        <dbReference type="SAM" id="Phobius"/>
    </source>
</evidence>
<evidence type="ECO:0000313" key="3">
    <source>
        <dbReference type="EMBL" id="MFC5005563.1"/>
    </source>
</evidence>
<evidence type="ECO:0000313" key="4">
    <source>
        <dbReference type="Proteomes" id="UP001595912"/>
    </source>
</evidence>
<feature type="region of interest" description="Disordered" evidence="1">
    <location>
        <begin position="1"/>
        <end position="72"/>
    </location>
</feature>
<dbReference type="EMBL" id="JBHSIU010000081">
    <property type="protein sequence ID" value="MFC5005563.1"/>
    <property type="molecule type" value="Genomic_DNA"/>
</dbReference>
<keyword evidence="2" id="KW-1133">Transmembrane helix</keyword>
<feature type="compositionally biased region" description="Low complexity" evidence="1">
    <location>
        <begin position="10"/>
        <end position="23"/>
    </location>
</feature>
<dbReference type="RefSeq" id="WP_380126201.1">
    <property type="nucleotide sequence ID" value="NZ_JBHSIU010000081.1"/>
</dbReference>
<feature type="compositionally biased region" description="Pro residues" evidence="1">
    <location>
        <begin position="24"/>
        <end position="62"/>
    </location>
</feature>
<accession>A0ABV9WAU4</accession>
<comment type="caution">
    <text evidence="3">The sequence shown here is derived from an EMBL/GenBank/DDBJ whole genome shotgun (WGS) entry which is preliminary data.</text>
</comment>